<organism evidence="2 3">
    <name type="scientific">Deinococcus radiopugnans</name>
    <dbReference type="NCBI Taxonomy" id="57497"/>
    <lineage>
        <taxon>Bacteria</taxon>
        <taxon>Thermotogati</taxon>
        <taxon>Deinococcota</taxon>
        <taxon>Deinococci</taxon>
        <taxon>Deinococcales</taxon>
        <taxon>Deinococcaceae</taxon>
        <taxon>Deinococcus</taxon>
    </lineage>
</organism>
<dbReference type="AlphaFoldDB" id="A0A0A7KJZ6"/>
<feature type="signal peptide" evidence="1">
    <location>
        <begin position="1"/>
        <end position="23"/>
    </location>
</feature>
<sequence length="179" mass="19422">MKRLLILCTVPLLLAACSGPSTPAVDVNKQQTERLYGTWKFSYTASEGESFNLYTLTSLHASKTPGEYYLTGTDEKGEVVLAGYDSENKEFNLLDQGASFDQFFVFSLTSETTAEGCNFRVNPANGDFSECYMMTGTRTGTAAALSVSKSAAQERMLPPSATNGSAVLQKYRSLKTLAN</sequence>
<gene>
    <name evidence="2" type="ORF">QR90_06695</name>
</gene>
<keyword evidence="1" id="KW-0732">Signal</keyword>
<evidence type="ECO:0000313" key="3">
    <source>
        <dbReference type="Proteomes" id="UP000030634"/>
    </source>
</evidence>
<reference evidence="3" key="1">
    <citation type="submission" date="2014-11" db="EMBL/GenBank/DDBJ databases">
        <title>Hymenobacter sp. DG25B genome submission.</title>
        <authorList>
            <person name="Jung H.-Y."/>
            <person name="Kim M.K."/>
            <person name="Srinivasan S."/>
            <person name="Lim S."/>
        </authorList>
    </citation>
    <scope>NUCLEOTIDE SEQUENCE [LARGE SCALE GENOMIC DNA]</scope>
    <source>
        <strain evidence="3">DY59</strain>
    </source>
</reference>
<accession>A0A0A7KJZ6</accession>
<evidence type="ECO:0000313" key="2">
    <source>
        <dbReference type="EMBL" id="AIZ44858.1"/>
    </source>
</evidence>
<dbReference type="KEGG" id="dsw:QR90_06695"/>
<evidence type="ECO:0000256" key="1">
    <source>
        <dbReference type="SAM" id="SignalP"/>
    </source>
</evidence>
<feature type="chain" id="PRO_5002041933" description="Lipocalin-like domain-containing protein" evidence="1">
    <location>
        <begin position="24"/>
        <end position="179"/>
    </location>
</feature>
<name>A0A0A7KJZ6_9DEIO</name>
<protein>
    <recommendedName>
        <fullName evidence="4">Lipocalin-like domain-containing protein</fullName>
    </recommendedName>
</protein>
<dbReference type="RefSeq" id="WP_039683262.1">
    <property type="nucleotide sequence ID" value="NZ_CP010028.1"/>
</dbReference>
<dbReference type="HOGENOM" id="CLU_1259709_0_0_0"/>
<dbReference type="PROSITE" id="PS51257">
    <property type="entry name" value="PROKAR_LIPOPROTEIN"/>
    <property type="match status" value="1"/>
</dbReference>
<dbReference type="EMBL" id="CP010028">
    <property type="protein sequence ID" value="AIZ44858.1"/>
    <property type="molecule type" value="Genomic_DNA"/>
</dbReference>
<evidence type="ECO:0008006" key="4">
    <source>
        <dbReference type="Google" id="ProtNLM"/>
    </source>
</evidence>
<proteinExistence type="predicted"/>
<dbReference type="Proteomes" id="UP000030634">
    <property type="component" value="Chromosome"/>
</dbReference>